<dbReference type="Proteomes" id="UP001596500">
    <property type="component" value="Unassembled WGS sequence"/>
</dbReference>
<sequence>MVLKAKDVTVVFGQGENQVVALNRVNLEMNKGEFVSIMGASGSGKTTLLQLLGGLDQPTSGEILVSGTNITKMKEKELAIYRRKKIGFVFQQFNLIPVLTAEENVTLPLLIDKKNARIAQQKAQSLLELVGLKERRHHFPSQLSGGQQQRVAIARALITEPSILLADEPTGALDSETSRDVIQLLKKMCGDLEQTCIVVTHDPFIAAYSDRVIILADGMIQNEIHLDSHSDIEKNVEQLQRILVHRLR</sequence>
<evidence type="ECO:0000259" key="5">
    <source>
        <dbReference type="PROSITE" id="PS50893"/>
    </source>
</evidence>
<evidence type="ECO:0000313" key="7">
    <source>
        <dbReference type="Proteomes" id="UP001596500"/>
    </source>
</evidence>
<dbReference type="InterPro" id="IPR003439">
    <property type="entry name" value="ABC_transporter-like_ATP-bd"/>
</dbReference>
<keyword evidence="2" id="KW-0813">Transport</keyword>
<dbReference type="InterPro" id="IPR003593">
    <property type="entry name" value="AAA+_ATPase"/>
</dbReference>
<accession>A0ABW2RQ56</accession>
<dbReference type="Gene3D" id="3.40.50.300">
    <property type="entry name" value="P-loop containing nucleotide triphosphate hydrolases"/>
    <property type="match status" value="1"/>
</dbReference>
<evidence type="ECO:0000256" key="1">
    <source>
        <dbReference type="ARBA" id="ARBA00005417"/>
    </source>
</evidence>
<dbReference type="InterPro" id="IPR027417">
    <property type="entry name" value="P-loop_NTPase"/>
</dbReference>
<dbReference type="PANTHER" id="PTHR42798">
    <property type="entry name" value="LIPOPROTEIN-RELEASING SYSTEM ATP-BINDING PROTEIN LOLD"/>
    <property type="match status" value="1"/>
</dbReference>
<proteinExistence type="inferred from homology"/>
<dbReference type="Pfam" id="PF00005">
    <property type="entry name" value="ABC_tran"/>
    <property type="match status" value="1"/>
</dbReference>
<keyword evidence="4 6" id="KW-0067">ATP-binding</keyword>
<dbReference type="RefSeq" id="WP_379867436.1">
    <property type="nucleotide sequence ID" value="NZ_JBHTBW010000080.1"/>
</dbReference>
<gene>
    <name evidence="6" type="ORF">ACFQNG_18750</name>
</gene>
<protein>
    <submittedName>
        <fullName evidence="6">ABC transporter ATP-binding protein</fullName>
    </submittedName>
</protein>
<comment type="caution">
    <text evidence="6">The sequence shown here is derived from an EMBL/GenBank/DDBJ whole genome shotgun (WGS) entry which is preliminary data.</text>
</comment>
<comment type="similarity">
    <text evidence="1">Belongs to the ABC transporter superfamily.</text>
</comment>
<dbReference type="InterPro" id="IPR017911">
    <property type="entry name" value="MacB-like_ATP-bd"/>
</dbReference>
<organism evidence="6 7">
    <name type="scientific">Laceyella putida</name>
    <dbReference type="NCBI Taxonomy" id="110101"/>
    <lineage>
        <taxon>Bacteria</taxon>
        <taxon>Bacillati</taxon>
        <taxon>Bacillota</taxon>
        <taxon>Bacilli</taxon>
        <taxon>Bacillales</taxon>
        <taxon>Thermoactinomycetaceae</taxon>
        <taxon>Laceyella</taxon>
    </lineage>
</organism>
<dbReference type="InterPro" id="IPR017871">
    <property type="entry name" value="ABC_transporter-like_CS"/>
</dbReference>
<feature type="domain" description="ABC transporter" evidence="5">
    <location>
        <begin position="3"/>
        <end position="242"/>
    </location>
</feature>
<dbReference type="SMART" id="SM00382">
    <property type="entry name" value="AAA"/>
    <property type="match status" value="1"/>
</dbReference>
<keyword evidence="3" id="KW-0547">Nucleotide-binding</keyword>
<name>A0ABW2RQ56_9BACL</name>
<evidence type="ECO:0000256" key="3">
    <source>
        <dbReference type="ARBA" id="ARBA00022741"/>
    </source>
</evidence>
<reference evidence="7" key="1">
    <citation type="journal article" date="2019" name="Int. J. Syst. Evol. Microbiol.">
        <title>The Global Catalogue of Microorganisms (GCM) 10K type strain sequencing project: providing services to taxonomists for standard genome sequencing and annotation.</title>
        <authorList>
            <consortium name="The Broad Institute Genomics Platform"/>
            <consortium name="The Broad Institute Genome Sequencing Center for Infectious Disease"/>
            <person name="Wu L."/>
            <person name="Ma J."/>
        </authorList>
    </citation>
    <scope>NUCLEOTIDE SEQUENCE [LARGE SCALE GENOMIC DNA]</scope>
    <source>
        <strain evidence="7">CGMCC 1.12942</strain>
    </source>
</reference>
<evidence type="ECO:0000256" key="4">
    <source>
        <dbReference type="ARBA" id="ARBA00022840"/>
    </source>
</evidence>
<dbReference type="PANTHER" id="PTHR42798:SF6">
    <property type="entry name" value="CELL DIVISION ATP-BINDING PROTEIN FTSE"/>
    <property type="match status" value="1"/>
</dbReference>
<dbReference type="PROSITE" id="PS50893">
    <property type="entry name" value="ABC_TRANSPORTER_2"/>
    <property type="match status" value="1"/>
</dbReference>
<evidence type="ECO:0000313" key="6">
    <source>
        <dbReference type="EMBL" id="MFC7443108.1"/>
    </source>
</evidence>
<keyword evidence="7" id="KW-1185">Reference proteome</keyword>
<dbReference type="EMBL" id="JBHTBW010000080">
    <property type="protein sequence ID" value="MFC7443108.1"/>
    <property type="molecule type" value="Genomic_DNA"/>
</dbReference>
<dbReference type="PROSITE" id="PS00211">
    <property type="entry name" value="ABC_TRANSPORTER_1"/>
    <property type="match status" value="1"/>
</dbReference>
<dbReference type="SUPFAM" id="SSF52540">
    <property type="entry name" value="P-loop containing nucleoside triphosphate hydrolases"/>
    <property type="match status" value="1"/>
</dbReference>
<evidence type="ECO:0000256" key="2">
    <source>
        <dbReference type="ARBA" id="ARBA00022448"/>
    </source>
</evidence>
<dbReference type="GO" id="GO:0005524">
    <property type="term" value="F:ATP binding"/>
    <property type="evidence" value="ECO:0007669"/>
    <property type="project" value="UniProtKB-KW"/>
</dbReference>
<dbReference type="CDD" id="cd03255">
    <property type="entry name" value="ABC_MJ0796_LolCDE_FtsE"/>
    <property type="match status" value="1"/>
</dbReference>